<evidence type="ECO:0000313" key="6">
    <source>
        <dbReference type="EMBL" id="AKJ64480.1"/>
    </source>
</evidence>
<keyword evidence="4" id="KW-0325">Glycoprotein</keyword>
<evidence type="ECO:0000259" key="5">
    <source>
        <dbReference type="Pfam" id="PF00884"/>
    </source>
</evidence>
<evidence type="ECO:0000313" key="7">
    <source>
        <dbReference type="Proteomes" id="UP000035268"/>
    </source>
</evidence>
<dbReference type="PATRIC" id="fig|1609981.3.peg.1281"/>
<proteinExistence type="inferred from homology"/>
<dbReference type="Proteomes" id="UP000035268">
    <property type="component" value="Chromosome"/>
</dbReference>
<reference evidence="6 7" key="2">
    <citation type="journal article" date="2016" name="ISME J.">
        <title>Characterization of the first cultured representative of Verrucomicrobia subdivision 5 indicates the proposal of a novel phylum.</title>
        <authorList>
            <person name="Spring S."/>
            <person name="Bunk B."/>
            <person name="Sproer C."/>
            <person name="Schumann P."/>
            <person name="Rohde M."/>
            <person name="Tindall B.J."/>
            <person name="Klenk H.P."/>
        </authorList>
    </citation>
    <scope>NUCLEOTIDE SEQUENCE [LARGE SCALE GENOMIC DNA]</scope>
    <source>
        <strain evidence="6 7">L21-Fru-AB</strain>
    </source>
</reference>
<evidence type="ECO:0000256" key="1">
    <source>
        <dbReference type="ARBA" id="ARBA00008779"/>
    </source>
</evidence>
<dbReference type="PANTHER" id="PTHR43108:SF6">
    <property type="entry name" value="N-SULPHOGLUCOSAMINE SULPHOHYDROLASE"/>
    <property type="match status" value="1"/>
</dbReference>
<evidence type="ECO:0000256" key="2">
    <source>
        <dbReference type="ARBA" id="ARBA00022729"/>
    </source>
</evidence>
<keyword evidence="2" id="KW-0732">Signal</keyword>
<feature type="domain" description="Sulfatase N-terminal" evidence="5">
    <location>
        <begin position="28"/>
        <end position="373"/>
    </location>
</feature>
<reference evidence="7" key="1">
    <citation type="submission" date="2015-02" db="EMBL/GenBank/DDBJ databases">
        <title>Description and complete genome sequence of the first cultured representative of the subdivision 5 of the Verrucomicrobia phylum.</title>
        <authorList>
            <person name="Spring S."/>
            <person name="Bunk B."/>
            <person name="Sproer C."/>
            <person name="Klenk H.-P."/>
        </authorList>
    </citation>
    <scope>NUCLEOTIDE SEQUENCE [LARGE SCALE GENOMIC DNA]</scope>
    <source>
        <strain evidence="7">L21-Fru-AB</strain>
    </source>
</reference>
<dbReference type="EC" id="3.1.6.1" evidence="6"/>
<dbReference type="PANTHER" id="PTHR43108">
    <property type="entry name" value="N-ACETYLGLUCOSAMINE-6-SULFATASE FAMILY MEMBER"/>
    <property type="match status" value="1"/>
</dbReference>
<dbReference type="GO" id="GO:0004065">
    <property type="term" value="F:arylsulfatase activity"/>
    <property type="evidence" value="ECO:0007669"/>
    <property type="project" value="UniProtKB-EC"/>
</dbReference>
<dbReference type="STRING" id="1307763.L21SP4_01232"/>
<comment type="similarity">
    <text evidence="1">Belongs to the sulfatase family.</text>
</comment>
<dbReference type="AlphaFoldDB" id="A0A0G3EI38"/>
<dbReference type="PROSITE" id="PS00523">
    <property type="entry name" value="SULFATASE_1"/>
    <property type="match status" value="1"/>
</dbReference>
<name>A0A0G3EI38_9BACT</name>
<dbReference type="InterPro" id="IPR017850">
    <property type="entry name" value="Alkaline_phosphatase_core_sf"/>
</dbReference>
<dbReference type="PROSITE" id="PS00149">
    <property type="entry name" value="SULFATASE_2"/>
    <property type="match status" value="1"/>
</dbReference>
<dbReference type="Pfam" id="PF00884">
    <property type="entry name" value="Sulfatase"/>
    <property type="match status" value="1"/>
</dbReference>
<dbReference type="CDD" id="cd16031">
    <property type="entry name" value="G6S_like"/>
    <property type="match status" value="1"/>
</dbReference>
<dbReference type="InterPro" id="IPR000917">
    <property type="entry name" value="Sulfatase_N"/>
</dbReference>
<gene>
    <name evidence="6" type="ORF">L21SP4_01232</name>
</gene>
<dbReference type="Gene3D" id="3.40.720.10">
    <property type="entry name" value="Alkaline Phosphatase, subunit A"/>
    <property type="match status" value="1"/>
</dbReference>
<dbReference type="InterPro" id="IPR024607">
    <property type="entry name" value="Sulfatase_CS"/>
</dbReference>
<dbReference type="RefSeq" id="WP_052881810.1">
    <property type="nucleotide sequence ID" value="NZ_CP010904.1"/>
</dbReference>
<keyword evidence="7" id="KW-1185">Reference proteome</keyword>
<keyword evidence="3 6" id="KW-0378">Hydrolase</keyword>
<protein>
    <submittedName>
        <fullName evidence="6">Arylsulfatase</fullName>
        <ecNumber evidence="6">3.1.6.1</ecNumber>
    </submittedName>
</protein>
<organism evidence="6 7">
    <name type="scientific">Kiritimatiella glycovorans</name>
    <dbReference type="NCBI Taxonomy" id="1307763"/>
    <lineage>
        <taxon>Bacteria</taxon>
        <taxon>Pseudomonadati</taxon>
        <taxon>Kiritimatiellota</taxon>
        <taxon>Kiritimatiellia</taxon>
        <taxon>Kiritimatiellales</taxon>
        <taxon>Kiritimatiellaceae</taxon>
        <taxon>Kiritimatiella</taxon>
    </lineage>
</organism>
<evidence type="ECO:0000256" key="3">
    <source>
        <dbReference type="ARBA" id="ARBA00022801"/>
    </source>
</evidence>
<dbReference type="KEGG" id="vbl:L21SP4_01232"/>
<sequence length="500" mass="57300">MREVFVSVLMSFVLIGRGAGMSAERPRPNVILVICDDLAHKAMGCYGDALLDTPRLDRMAEQGARFDHCFVTDSLCSPSRAAILTGKYAHLNGVPDNWADFDGSQPTLPKYLRRAGYQTAMIGKWHLHTEPTGFDHWQVLPGQGAYSNPQFLTPAGKIRRSGYVTRVVTEDAIEWMRNGRDPGKPFYLQIGHKAPHSQWEYEQQYAGLFEGRRLPEPGTLNEDLSHRTPPLEHVETTLDPEGIWKYEKGWAARHGGPERILPEGLNKARMRGWIYQRYVKDYLRTVASIDDQMGRLLDYLDESGLGENTLVIFTSDQGYFLGEHGFYSKHLMYEQSFGTPLLMRYPGVIQPGSVVDDLAMNIDFAPTVLDFAEVECPADMQGRSLRPLVDASVDGGTWREAVYYRYYHPGWGHTPHEGVRTDRYKLIRFMHPRSAPRKEYWELYDLQEDPDEMHNLYEEASPELIQRLTRKLVELRRRYDVPEDNSDLLFNMGPKVPPLE</sequence>
<accession>A0A0G3EI38</accession>
<dbReference type="SUPFAM" id="SSF53649">
    <property type="entry name" value="Alkaline phosphatase-like"/>
    <property type="match status" value="1"/>
</dbReference>
<evidence type="ECO:0000256" key="4">
    <source>
        <dbReference type="ARBA" id="ARBA00023180"/>
    </source>
</evidence>
<dbReference type="EMBL" id="CP010904">
    <property type="protein sequence ID" value="AKJ64480.1"/>
    <property type="molecule type" value="Genomic_DNA"/>
</dbReference>